<evidence type="ECO:0000313" key="3">
    <source>
        <dbReference type="EMBL" id="MEJ5903370.1"/>
    </source>
</evidence>
<name>A0ABU8R0K1_9PSED</name>
<dbReference type="InterPro" id="IPR006860">
    <property type="entry name" value="FecR"/>
</dbReference>
<evidence type="ECO:0000313" key="4">
    <source>
        <dbReference type="Proteomes" id="UP001377692"/>
    </source>
</evidence>
<dbReference type="PANTHER" id="PTHR30273:SF2">
    <property type="entry name" value="PROTEIN FECR"/>
    <property type="match status" value="1"/>
</dbReference>
<dbReference type="RefSeq" id="WP_186681505.1">
    <property type="nucleotide sequence ID" value="NZ_JABWRY020000001.1"/>
</dbReference>
<dbReference type="Gene3D" id="3.55.50.30">
    <property type="match status" value="1"/>
</dbReference>
<protein>
    <submittedName>
        <fullName evidence="3">FecR domain-containing protein</fullName>
    </submittedName>
</protein>
<gene>
    <name evidence="3" type="ORF">V7V80_01565</name>
</gene>
<dbReference type="InterPro" id="IPR032508">
    <property type="entry name" value="FecR_C"/>
</dbReference>
<dbReference type="PIRSF" id="PIRSF018266">
    <property type="entry name" value="FecR"/>
    <property type="match status" value="1"/>
</dbReference>
<dbReference type="PANTHER" id="PTHR30273">
    <property type="entry name" value="PERIPLASMIC SIGNAL SENSOR AND SIGMA FACTOR ACTIVATOR FECR-RELATED"/>
    <property type="match status" value="1"/>
</dbReference>
<keyword evidence="4" id="KW-1185">Reference proteome</keyword>
<comment type="caution">
    <text evidence="3">The sequence shown here is derived from an EMBL/GenBank/DDBJ whole genome shotgun (WGS) entry which is preliminary data.</text>
</comment>
<dbReference type="Pfam" id="PF04773">
    <property type="entry name" value="FecR"/>
    <property type="match status" value="1"/>
</dbReference>
<reference evidence="3 4" key="1">
    <citation type="submission" date="2024-02" db="EMBL/GenBank/DDBJ databases">
        <title>Identification of pathogenicity and growth-promoting functions of Pseudomonas putida variants.</title>
        <authorList>
            <person name="Sun J."/>
        </authorList>
    </citation>
    <scope>NUCLEOTIDE SEQUENCE [LARGE SCALE GENOMIC DNA]</scope>
    <source>
        <strain evidence="3 4">A04</strain>
    </source>
</reference>
<dbReference type="InterPro" id="IPR012373">
    <property type="entry name" value="Ferrdict_sens_TM"/>
</dbReference>
<evidence type="ECO:0000259" key="2">
    <source>
        <dbReference type="Pfam" id="PF16344"/>
    </source>
</evidence>
<feature type="domain" description="FecR protein" evidence="1">
    <location>
        <begin position="69"/>
        <end position="158"/>
    </location>
</feature>
<dbReference type="EMBL" id="JBBHLD010000001">
    <property type="protein sequence ID" value="MEJ5903370.1"/>
    <property type="molecule type" value="Genomic_DNA"/>
</dbReference>
<dbReference type="Proteomes" id="UP001377692">
    <property type="component" value="Unassembled WGS sequence"/>
</dbReference>
<evidence type="ECO:0000259" key="1">
    <source>
        <dbReference type="Pfam" id="PF04773"/>
    </source>
</evidence>
<proteinExistence type="predicted"/>
<organism evidence="3 4">
    <name type="scientific">Pseudomonas kermanshahensis</name>
    <dbReference type="NCBI Taxonomy" id="2745482"/>
    <lineage>
        <taxon>Bacteria</taxon>
        <taxon>Pseudomonadati</taxon>
        <taxon>Pseudomonadota</taxon>
        <taxon>Gammaproteobacteria</taxon>
        <taxon>Pseudomonadales</taxon>
        <taxon>Pseudomonadaceae</taxon>
        <taxon>Pseudomonas</taxon>
    </lineage>
</organism>
<dbReference type="Gene3D" id="2.60.120.1440">
    <property type="match status" value="1"/>
</dbReference>
<feature type="domain" description="Protein FecR C-terminal" evidence="2">
    <location>
        <begin position="203"/>
        <end position="268"/>
    </location>
</feature>
<dbReference type="Pfam" id="PF16344">
    <property type="entry name" value="FecR_C"/>
    <property type="match status" value="1"/>
</dbReference>
<accession>A0ABU8R0K1</accession>
<sequence length="282" mass="30670">MSRPRNKDDAAVDEALAACRETLKQRFPLPSSPPARKPRKGSKVLPLVLLALAAGVAWKDPAYRNEHFVTQVGQRQAIQLADGSKIKLDGGTEVRVSWHLRTRQVALVRGQALFDISPMHYRPFLVDAGNADIRVVGTRFNVNMYAGDVRVTVAQGKVAVTGRAADRTSLLMPGQQVLVQQGIPGEVVKGNAEDASAWQESRWVFAGTPLAEVVAALQRYYAQPIELTDPDVGKLPLSGVFSSDSVETLLALLPEILPVKLSREGGVVRIQPQAEKNNSPTR</sequence>